<comment type="subcellular location">
    <subcellularLocation>
        <location evidence="1 8">Cell outer membrane</location>
        <topology evidence="1 8">Multi-pass membrane protein</topology>
    </subcellularLocation>
</comment>
<keyword evidence="2 8" id="KW-0813">Transport</keyword>
<dbReference type="InterPro" id="IPR039426">
    <property type="entry name" value="TonB-dep_rcpt-like"/>
</dbReference>
<dbReference type="PANTHER" id="PTHR30069">
    <property type="entry name" value="TONB-DEPENDENT OUTER MEMBRANE RECEPTOR"/>
    <property type="match status" value="1"/>
</dbReference>
<organism evidence="14 15">
    <name type="scientific">Hyphomonas adhaerens MHS-3</name>
    <dbReference type="NCBI Taxonomy" id="1280949"/>
    <lineage>
        <taxon>Bacteria</taxon>
        <taxon>Pseudomonadati</taxon>
        <taxon>Pseudomonadota</taxon>
        <taxon>Alphaproteobacteria</taxon>
        <taxon>Hyphomonadales</taxon>
        <taxon>Hyphomonadaceae</taxon>
        <taxon>Hyphomonas</taxon>
    </lineage>
</organism>
<protein>
    <submittedName>
        <fullName evidence="14">TonB-dependent receptor</fullName>
    </submittedName>
</protein>
<comment type="caution">
    <text evidence="14">The sequence shown here is derived from an EMBL/GenBank/DDBJ whole genome shotgun (WGS) entry which is preliminary data.</text>
</comment>
<dbReference type="Gene3D" id="2.170.130.10">
    <property type="entry name" value="TonB-dependent receptor, plug domain"/>
    <property type="match status" value="1"/>
</dbReference>
<reference evidence="14 15" key="1">
    <citation type="journal article" date="2014" name="Antonie Van Leeuwenhoek">
        <title>Hyphomonas beringensis sp. nov. and Hyphomonas chukchiensis sp. nov., isolated from surface seawater of the Bering Sea and Chukchi Sea.</title>
        <authorList>
            <person name="Li C."/>
            <person name="Lai Q."/>
            <person name="Li G."/>
            <person name="Dong C."/>
            <person name="Wang J."/>
            <person name="Liao Y."/>
            <person name="Shao Z."/>
        </authorList>
    </citation>
    <scope>NUCLEOTIDE SEQUENCE [LARGE SCALE GENOMIC DNA]</scope>
    <source>
        <strain evidence="14 15">MHS-3</strain>
    </source>
</reference>
<evidence type="ECO:0000256" key="4">
    <source>
        <dbReference type="ARBA" id="ARBA00022692"/>
    </source>
</evidence>
<feature type="signal peptide" evidence="11">
    <location>
        <begin position="1"/>
        <end position="20"/>
    </location>
</feature>
<evidence type="ECO:0000256" key="7">
    <source>
        <dbReference type="ARBA" id="ARBA00023237"/>
    </source>
</evidence>
<evidence type="ECO:0000256" key="3">
    <source>
        <dbReference type="ARBA" id="ARBA00022452"/>
    </source>
</evidence>
<dbReference type="AlphaFoldDB" id="A0A069E7E8"/>
<keyword evidence="7 8" id="KW-0998">Cell outer membrane</keyword>
<feature type="region of interest" description="Disordered" evidence="10">
    <location>
        <begin position="277"/>
        <end position="303"/>
    </location>
</feature>
<dbReference type="InterPro" id="IPR012910">
    <property type="entry name" value="Plug_dom"/>
</dbReference>
<evidence type="ECO:0000313" key="14">
    <source>
        <dbReference type="EMBL" id="KCZ85997.1"/>
    </source>
</evidence>
<keyword evidence="6 8" id="KW-0472">Membrane</keyword>
<evidence type="ECO:0000256" key="6">
    <source>
        <dbReference type="ARBA" id="ARBA00023136"/>
    </source>
</evidence>
<gene>
    <name evidence="14" type="ORF">HAD_09930</name>
</gene>
<keyword evidence="3 8" id="KW-1134">Transmembrane beta strand</keyword>
<keyword evidence="15" id="KW-1185">Reference proteome</keyword>
<dbReference type="InterPro" id="IPR037066">
    <property type="entry name" value="Plug_dom_sf"/>
</dbReference>
<evidence type="ECO:0000256" key="10">
    <source>
        <dbReference type="SAM" id="MobiDB-lite"/>
    </source>
</evidence>
<dbReference type="eggNOG" id="COG1629">
    <property type="taxonomic scope" value="Bacteria"/>
</dbReference>
<evidence type="ECO:0000256" key="5">
    <source>
        <dbReference type="ARBA" id="ARBA00023077"/>
    </source>
</evidence>
<dbReference type="Pfam" id="PF00593">
    <property type="entry name" value="TonB_dep_Rec_b-barrel"/>
    <property type="match status" value="1"/>
</dbReference>
<keyword evidence="5 9" id="KW-0798">TonB box</keyword>
<dbReference type="PATRIC" id="fig|1280949.3.peg.2031"/>
<dbReference type="OrthoDB" id="9795928at2"/>
<dbReference type="Proteomes" id="UP000027446">
    <property type="component" value="Unassembled WGS sequence"/>
</dbReference>
<dbReference type="InterPro" id="IPR000531">
    <property type="entry name" value="Beta-barrel_TonB"/>
</dbReference>
<name>A0A069E7E8_9PROT</name>
<evidence type="ECO:0000313" key="15">
    <source>
        <dbReference type="Proteomes" id="UP000027446"/>
    </source>
</evidence>
<dbReference type="PANTHER" id="PTHR30069:SF40">
    <property type="entry name" value="TONB-DEPENDENT RECEPTOR NMB0964-RELATED"/>
    <property type="match status" value="1"/>
</dbReference>
<dbReference type="EMBL" id="ARYH01000001">
    <property type="protein sequence ID" value="KCZ85997.1"/>
    <property type="molecule type" value="Genomic_DNA"/>
</dbReference>
<dbReference type="GO" id="GO:0015344">
    <property type="term" value="F:siderophore uptake transmembrane transporter activity"/>
    <property type="evidence" value="ECO:0007669"/>
    <property type="project" value="TreeGrafter"/>
</dbReference>
<accession>A0A069E7E8</accession>
<feature type="domain" description="TonB-dependent receptor plug" evidence="13">
    <location>
        <begin position="49"/>
        <end position="149"/>
    </location>
</feature>
<evidence type="ECO:0000256" key="8">
    <source>
        <dbReference type="PROSITE-ProRule" id="PRU01360"/>
    </source>
</evidence>
<proteinExistence type="inferred from homology"/>
<dbReference type="Pfam" id="PF07715">
    <property type="entry name" value="Plug"/>
    <property type="match status" value="1"/>
</dbReference>
<evidence type="ECO:0000259" key="13">
    <source>
        <dbReference type="Pfam" id="PF07715"/>
    </source>
</evidence>
<evidence type="ECO:0000259" key="12">
    <source>
        <dbReference type="Pfam" id="PF00593"/>
    </source>
</evidence>
<evidence type="ECO:0000256" key="11">
    <source>
        <dbReference type="SAM" id="SignalP"/>
    </source>
</evidence>
<dbReference type="SUPFAM" id="SSF56935">
    <property type="entry name" value="Porins"/>
    <property type="match status" value="1"/>
</dbReference>
<feature type="region of interest" description="Disordered" evidence="10">
    <location>
        <begin position="220"/>
        <end position="242"/>
    </location>
</feature>
<dbReference type="PROSITE" id="PS52016">
    <property type="entry name" value="TONB_DEPENDENT_REC_3"/>
    <property type="match status" value="1"/>
</dbReference>
<comment type="similarity">
    <text evidence="8 9">Belongs to the TonB-dependent receptor family.</text>
</comment>
<evidence type="ECO:0000256" key="9">
    <source>
        <dbReference type="RuleBase" id="RU003357"/>
    </source>
</evidence>
<dbReference type="GO" id="GO:0009279">
    <property type="term" value="C:cell outer membrane"/>
    <property type="evidence" value="ECO:0007669"/>
    <property type="project" value="UniProtKB-SubCell"/>
</dbReference>
<sequence>MKQLLLLAASSAVLAGFAHADAPEETDLRQQSVIVTAPGPDRLEGELIGNATSIGREGIIETLGPTLGDTLDRQPGVSTTFFGQGASRPVLRGLGAERVQVLTNGIGVIDVSAASPDHQAAADGIDAEKIEILRGPAALAYGGQAIGGVVNVIDGLLPETLPEKPVSVDLLGAYNSVSEGTELSGRFQGVQGPIVLTLTASQRDFNDYDIPGMSESARLHAAEEAEEGEAHEEEEHADGTVENSFVNTNTYAGGLSWVGDSAFLGIAVRRQEAQYGLPGAAHEHGDEDGDEGEGEAHGEENPFIDLEQTRYDLRGGIKLDNGFLKEITGTVSQADYEHTEFEAPGEPGTVYKTDGTEARLEASHELGRVKGAFGLQYSDKTLDAFGDEAFITKTDSENIGAFLYETMEWDNGFGLEGGARIEQVTRDNINGNTDFDLFSASLGAHHHWENGWFVGLQASHTERAPNESELYANGLHLATEQYEVGDINLDKEKGLNLEATARWESEQASFGINLYRTEFDGFVYLAPGTLDGEAVVENLPVYQFLQQDATFTGAEIYGEAYMPQGLLSADWTLDGGIDVVSGELNDGGNVPYMPPLTLNVGTKADWKLWSAAAHVTWADDQNDTGGAELPTDGYTQLDLRADLKLSELGYGREGTTLFVDARNVTDEEIRYATSVLKDKLPAPGRNIRVGIRAVF</sequence>
<dbReference type="Gene3D" id="2.40.170.20">
    <property type="entry name" value="TonB-dependent receptor, beta-barrel domain"/>
    <property type="match status" value="1"/>
</dbReference>
<keyword evidence="4 8" id="KW-0812">Transmembrane</keyword>
<keyword evidence="11" id="KW-0732">Signal</keyword>
<dbReference type="GO" id="GO:0044718">
    <property type="term" value="P:siderophore transmembrane transport"/>
    <property type="evidence" value="ECO:0007669"/>
    <property type="project" value="TreeGrafter"/>
</dbReference>
<dbReference type="InterPro" id="IPR036942">
    <property type="entry name" value="Beta-barrel_TonB_sf"/>
</dbReference>
<dbReference type="STRING" id="1280949.HAD_09930"/>
<dbReference type="RefSeq" id="WP_035570823.1">
    <property type="nucleotide sequence ID" value="NZ_ARYH01000001.1"/>
</dbReference>
<evidence type="ECO:0000256" key="1">
    <source>
        <dbReference type="ARBA" id="ARBA00004571"/>
    </source>
</evidence>
<feature type="chain" id="PRO_5001663540" evidence="11">
    <location>
        <begin position="21"/>
        <end position="695"/>
    </location>
</feature>
<keyword evidence="14" id="KW-0675">Receptor</keyword>
<dbReference type="eggNOG" id="COG4771">
    <property type="taxonomic scope" value="Bacteria"/>
</dbReference>
<feature type="domain" description="TonB-dependent receptor-like beta-barrel" evidence="12">
    <location>
        <begin position="299"/>
        <end position="664"/>
    </location>
</feature>
<evidence type="ECO:0000256" key="2">
    <source>
        <dbReference type="ARBA" id="ARBA00022448"/>
    </source>
</evidence>